<dbReference type="RefSeq" id="WP_306072006.1">
    <property type="nucleotide sequence ID" value="NZ_CP120988.1"/>
</dbReference>
<dbReference type="Pfam" id="PF00392">
    <property type="entry name" value="GntR"/>
    <property type="match status" value="1"/>
</dbReference>
<dbReference type="InterPro" id="IPR036390">
    <property type="entry name" value="WH_DNA-bd_sf"/>
</dbReference>
<dbReference type="CDD" id="cd07377">
    <property type="entry name" value="WHTH_GntR"/>
    <property type="match status" value="1"/>
</dbReference>
<gene>
    <name evidence="6" type="ORF">P8A19_10050</name>
</gene>
<dbReference type="EMBL" id="CP120988">
    <property type="protein sequence ID" value="WLQ55768.1"/>
    <property type="molecule type" value="Genomic_DNA"/>
</dbReference>
<dbReference type="InterPro" id="IPR036388">
    <property type="entry name" value="WH-like_DNA-bd_sf"/>
</dbReference>
<evidence type="ECO:0000313" key="6">
    <source>
        <dbReference type="EMBL" id="WLQ55768.1"/>
    </source>
</evidence>
<keyword evidence="3" id="KW-0804">Transcription</keyword>
<dbReference type="PRINTS" id="PR00035">
    <property type="entry name" value="HTHGNTR"/>
</dbReference>
<evidence type="ECO:0000313" key="7">
    <source>
        <dbReference type="Proteomes" id="UP001235744"/>
    </source>
</evidence>
<keyword evidence="1" id="KW-0805">Transcription regulation</keyword>
<keyword evidence="7" id="KW-1185">Reference proteome</keyword>
<dbReference type="Proteomes" id="UP001235744">
    <property type="component" value="Chromosome"/>
</dbReference>
<dbReference type="InterPro" id="IPR011711">
    <property type="entry name" value="GntR_C"/>
</dbReference>
<evidence type="ECO:0000256" key="4">
    <source>
        <dbReference type="SAM" id="MobiDB-lite"/>
    </source>
</evidence>
<keyword evidence="2" id="KW-0238">DNA-binding</keyword>
<dbReference type="InterPro" id="IPR000524">
    <property type="entry name" value="Tscrpt_reg_HTH_GntR"/>
</dbReference>
<dbReference type="Gene3D" id="1.10.10.10">
    <property type="entry name" value="Winged helix-like DNA-binding domain superfamily/Winged helix DNA-binding domain"/>
    <property type="match status" value="1"/>
</dbReference>
<dbReference type="Gene3D" id="1.20.120.530">
    <property type="entry name" value="GntR ligand-binding domain-like"/>
    <property type="match status" value="1"/>
</dbReference>
<dbReference type="InterPro" id="IPR008920">
    <property type="entry name" value="TF_FadR/GntR_C"/>
</dbReference>
<organism evidence="6 7">
    <name type="scientific">Streptomyces poriferorum</name>
    <dbReference type="NCBI Taxonomy" id="2798799"/>
    <lineage>
        <taxon>Bacteria</taxon>
        <taxon>Bacillati</taxon>
        <taxon>Actinomycetota</taxon>
        <taxon>Actinomycetes</taxon>
        <taxon>Kitasatosporales</taxon>
        <taxon>Streptomycetaceae</taxon>
        <taxon>Streptomyces</taxon>
    </lineage>
</organism>
<evidence type="ECO:0000259" key="5">
    <source>
        <dbReference type="PROSITE" id="PS50949"/>
    </source>
</evidence>
<evidence type="ECO:0000256" key="1">
    <source>
        <dbReference type="ARBA" id="ARBA00023015"/>
    </source>
</evidence>
<evidence type="ECO:0000256" key="3">
    <source>
        <dbReference type="ARBA" id="ARBA00023163"/>
    </source>
</evidence>
<dbReference type="PROSITE" id="PS50949">
    <property type="entry name" value="HTH_GNTR"/>
    <property type="match status" value="1"/>
</dbReference>
<reference evidence="6 7" key="1">
    <citation type="submission" date="2023-03" db="EMBL/GenBank/DDBJ databases">
        <title>Isolation and description of six Streptomyces strains from soil environments, able to metabolize different microbial glucans.</title>
        <authorList>
            <person name="Widen T."/>
            <person name="Larsbrink J."/>
        </authorList>
    </citation>
    <scope>NUCLEOTIDE SEQUENCE [LARGE SCALE GENOMIC DNA]</scope>
    <source>
        <strain evidence="6 7">Alt2</strain>
    </source>
</reference>
<name>A0ABY9INN8_9ACTN</name>
<accession>A0ABY9INN8</accession>
<proteinExistence type="predicted"/>
<sequence>MTARSAEVANKFARSDDAGRAHPDEMSRAHHALRRAIMHGDLRAGDPLSQVELARQLGVSRGPLREALRILQREGFVEQESQHRARVAAFSDDDLDELYAMRISLESLAIGIAVPRMTEDHLRHLDELLREMDEKARTGDVEQWECPHEKFHRALVHPSGPRLERELALLSDHATRYRMAFVSWNPLEWQADTSTQHHTIAEAVQSRDAKAASRVLATHLARTALVVLSIASPSYEPVRIRKALATACAD</sequence>
<dbReference type="SMART" id="SM00895">
    <property type="entry name" value="FCD"/>
    <property type="match status" value="1"/>
</dbReference>
<dbReference type="PANTHER" id="PTHR43537:SF5">
    <property type="entry name" value="UXU OPERON TRANSCRIPTIONAL REGULATOR"/>
    <property type="match status" value="1"/>
</dbReference>
<dbReference type="SUPFAM" id="SSF46785">
    <property type="entry name" value="Winged helix' DNA-binding domain"/>
    <property type="match status" value="1"/>
</dbReference>
<dbReference type="SUPFAM" id="SSF48008">
    <property type="entry name" value="GntR ligand-binding domain-like"/>
    <property type="match status" value="1"/>
</dbReference>
<evidence type="ECO:0000256" key="2">
    <source>
        <dbReference type="ARBA" id="ARBA00023125"/>
    </source>
</evidence>
<dbReference type="SMART" id="SM00345">
    <property type="entry name" value="HTH_GNTR"/>
    <property type="match status" value="1"/>
</dbReference>
<dbReference type="PANTHER" id="PTHR43537">
    <property type="entry name" value="TRANSCRIPTIONAL REGULATOR, GNTR FAMILY"/>
    <property type="match status" value="1"/>
</dbReference>
<protein>
    <submittedName>
        <fullName evidence="6">GntR family transcriptional regulator</fullName>
    </submittedName>
</protein>
<feature type="compositionally biased region" description="Basic and acidic residues" evidence="4">
    <location>
        <begin position="13"/>
        <end position="26"/>
    </location>
</feature>
<dbReference type="Pfam" id="PF07729">
    <property type="entry name" value="FCD"/>
    <property type="match status" value="1"/>
</dbReference>
<feature type="domain" description="HTH gntR-type" evidence="5">
    <location>
        <begin position="23"/>
        <end position="90"/>
    </location>
</feature>
<feature type="region of interest" description="Disordered" evidence="4">
    <location>
        <begin position="1"/>
        <end position="26"/>
    </location>
</feature>